<feature type="domain" description="Carboxylesterase type B" evidence="4">
    <location>
        <begin position="1"/>
        <end position="511"/>
    </location>
</feature>
<reference evidence="5" key="2">
    <citation type="submission" date="2023-06" db="EMBL/GenBank/DDBJ databases">
        <authorList>
            <consortium name="Lawrence Berkeley National Laboratory"/>
            <person name="Haridas S."/>
            <person name="Hensen N."/>
            <person name="Bonometti L."/>
            <person name="Westerberg I."/>
            <person name="Brannstrom I.O."/>
            <person name="Guillou S."/>
            <person name="Cros-Aarteil S."/>
            <person name="Calhoun S."/>
            <person name="Kuo A."/>
            <person name="Mondo S."/>
            <person name="Pangilinan J."/>
            <person name="Riley R."/>
            <person name="LaButti K."/>
            <person name="Andreopoulos B."/>
            <person name="Lipzen A."/>
            <person name="Chen C."/>
            <person name="Yanf M."/>
            <person name="Daum C."/>
            <person name="Ng V."/>
            <person name="Clum A."/>
            <person name="Steindorff A."/>
            <person name="Ohm R."/>
            <person name="Martin F."/>
            <person name="Silar P."/>
            <person name="Natvig D."/>
            <person name="Lalanne C."/>
            <person name="Gautier V."/>
            <person name="Ament-velasquez S.L."/>
            <person name="Kruys A."/>
            <person name="Hutchinson M.I."/>
            <person name="Powell A.J."/>
            <person name="Barry K."/>
            <person name="Miller A.N."/>
            <person name="Grigoriev I.V."/>
            <person name="Debuchy R."/>
            <person name="Gladieux P."/>
            <person name="Thoren M.H."/>
            <person name="Johannesson H."/>
        </authorList>
    </citation>
    <scope>NUCLEOTIDE SEQUENCE</scope>
    <source>
        <strain evidence="5">CBS 232.78</strain>
    </source>
</reference>
<dbReference type="Proteomes" id="UP001285441">
    <property type="component" value="Unassembled WGS sequence"/>
</dbReference>
<sequence>MRYAAPPVGDLRWRAPVEPPHTDGVTKAIWFRSICLGINTAYPNADHDEDCLFANVWAPTGATAESKLPVWIFFPGGGYVAITNANWNGAEVVEKSGHNIVLVNFNYRVGLWGFLASERVRADGDLNLGLLDQRRLMAWVKTHIASFGGDPDHVVIHGASAGAGSVAMHMVAHGGRNDNLFIGAMAESLFFPAQPFVSELEYQFDRVVRQTGCDGLDPSQQMACLRSKPAGILQAVNFAQSFPGRLGGPMPLFYWTPCIDGDFIQDLPYRMFREGKYVDVPLLFGTTTDEGSYFAADAGSPADVTTFLANNYPQLRRKDMAAILDRYPKLAPVQRHREWFPTASQAYGEATFVCPTVNVLNAVQHRLNNHTSDIIINNNNNITTTTNTNTNTPLPATSKSVFAYRYNVVDADNLAAGYGVPHIFEAAAIFGPNNIGGAAASYYGINAPVVPLMMSYWISFVRALNPNIYRQVGSPAWEAWGGESQRLVFETGGPARMETTPTEELERCQFWLGLGKTMEQKKMRL</sequence>
<keyword evidence="6" id="KW-1185">Reference proteome</keyword>
<dbReference type="InterPro" id="IPR029058">
    <property type="entry name" value="AB_hydrolase_fold"/>
</dbReference>
<dbReference type="AlphaFoldDB" id="A0AAE0KAG0"/>
<evidence type="ECO:0000256" key="3">
    <source>
        <dbReference type="RuleBase" id="RU361235"/>
    </source>
</evidence>
<gene>
    <name evidence="5" type="ORF">B0H63DRAFT_401516</name>
</gene>
<dbReference type="InterPro" id="IPR019826">
    <property type="entry name" value="Carboxylesterase_B_AS"/>
</dbReference>
<evidence type="ECO:0000313" key="6">
    <source>
        <dbReference type="Proteomes" id="UP001285441"/>
    </source>
</evidence>
<comment type="caution">
    <text evidence="5">The sequence shown here is derived from an EMBL/GenBank/DDBJ whole genome shotgun (WGS) entry which is preliminary data.</text>
</comment>
<accession>A0AAE0KAG0</accession>
<dbReference type="PANTHER" id="PTHR43918:SF4">
    <property type="entry name" value="CARBOXYLIC ESTER HYDROLASE"/>
    <property type="match status" value="1"/>
</dbReference>
<dbReference type="PANTHER" id="PTHR43918">
    <property type="entry name" value="ACETYLCHOLINESTERASE"/>
    <property type="match status" value="1"/>
</dbReference>
<evidence type="ECO:0000313" key="5">
    <source>
        <dbReference type="EMBL" id="KAK3372532.1"/>
    </source>
</evidence>
<keyword evidence="2 3" id="KW-0378">Hydrolase</keyword>
<dbReference type="InterPro" id="IPR002018">
    <property type="entry name" value="CarbesteraseB"/>
</dbReference>
<evidence type="ECO:0000256" key="1">
    <source>
        <dbReference type="ARBA" id="ARBA00005964"/>
    </source>
</evidence>
<reference evidence="5" key="1">
    <citation type="journal article" date="2023" name="Mol. Phylogenet. Evol.">
        <title>Genome-scale phylogeny and comparative genomics of the fungal order Sordariales.</title>
        <authorList>
            <person name="Hensen N."/>
            <person name="Bonometti L."/>
            <person name="Westerberg I."/>
            <person name="Brannstrom I.O."/>
            <person name="Guillou S."/>
            <person name="Cros-Aarteil S."/>
            <person name="Calhoun S."/>
            <person name="Haridas S."/>
            <person name="Kuo A."/>
            <person name="Mondo S."/>
            <person name="Pangilinan J."/>
            <person name="Riley R."/>
            <person name="LaButti K."/>
            <person name="Andreopoulos B."/>
            <person name="Lipzen A."/>
            <person name="Chen C."/>
            <person name="Yan M."/>
            <person name="Daum C."/>
            <person name="Ng V."/>
            <person name="Clum A."/>
            <person name="Steindorff A."/>
            <person name="Ohm R.A."/>
            <person name="Martin F."/>
            <person name="Silar P."/>
            <person name="Natvig D.O."/>
            <person name="Lalanne C."/>
            <person name="Gautier V."/>
            <person name="Ament-Velasquez S.L."/>
            <person name="Kruys A."/>
            <person name="Hutchinson M.I."/>
            <person name="Powell A.J."/>
            <person name="Barry K."/>
            <person name="Miller A.N."/>
            <person name="Grigoriev I.V."/>
            <person name="Debuchy R."/>
            <person name="Gladieux P."/>
            <person name="Hiltunen Thoren M."/>
            <person name="Johannesson H."/>
        </authorList>
    </citation>
    <scope>NUCLEOTIDE SEQUENCE</scope>
    <source>
        <strain evidence="5">CBS 232.78</strain>
    </source>
</reference>
<dbReference type="InterPro" id="IPR050654">
    <property type="entry name" value="AChE-related_enzymes"/>
</dbReference>
<dbReference type="EC" id="3.1.1.-" evidence="3"/>
<protein>
    <recommendedName>
        <fullName evidence="3">Carboxylic ester hydrolase</fullName>
        <ecNumber evidence="3">3.1.1.-</ecNumber>
    </recommendedName>
</protein>
<evidence type="ECO:0000256" key="2">
    <source>
        <dbReference type="ARBA" id="ARBA00022801"/>
    </source>
</evidence>
<dbReference type="Pfam" id="PF00135">
    <property type="entry name" value="COesterase"/>
    <property type="match status" value="1"/>
</dbReference>
<comment type="similarity">
    <text evidence="1 3">Belongs to the type-B carboxylesterase/lipase family.</text>
</comment>
<name>A0AAE0KAG0_9PEZI</name>
<dbReference type="PROSITE" id="PS00122">
    <property type="entry name" value="CARBOXYLESTERASE_B_1"/>
    <property type="match status" value="1"/>
</dbReference>
<evidence type="ECO:0000259" key="4">
    <source>
        <dbReference type="Pfam" id="PF00135"/>
    </source>
</evidence>
<organism evidence="5 6">
    <name type="scientific">Podospora didyma</name>
    <dbReference type="NCBI Taxonomy" id="330526"/>
    <lineage>
        <taxon>Eukaryota</taxon>
        <taxon>Fungi</taxon>
        <taxon>Dikarya</taxon>
        <taxon>Ascomycota</taxon>
        <taxon>Pezizomycotina</taxon>
        <taxon>Sordariomycetes</taxon>
        <taxon>Sordariomycetidae</taxon>
        <taxon>Sordariales</taxon>
        <taxon>Podosporaceae</taxon>
        <taxon>Podospora</taxon>
    </lineage>
</organism>
<dbReference type="GO" id="GO:0052689">
    <property type="term" value="F:carboxylic ester hydrolase activity"/>
    <property type="evidence" value="ECO:0007669"/>
    <property type="project" value="TreeGrafter"/>
</dbReference>
<dbReference type="Gene3D" id="3.40.50.1820">
    <property type="entry name" value="alpha/beta hydrolase"/>
    <property type="match status" value="1"/>
</dbReference>
<dbReference type="EMBL" id="JAULSW010000008">
    <property type="protein sequence ID" value="KAK3372532.1"/>
    <property type="molecule type" value="Genomic_DNA"/>
</dbReference>
<dbReference type="SUPFAM" id="SSF53474">
    <property type="entry name" value="alpha/beta-Hydrolases"/>
    <property type="match status" value="1"/>
</dbReference>
<proteinExistence type="inferred from homology"/>